<dbReference type="InterPro" id="IPR000792">
    <property type="entry name" value="Tscrpt_reg_LuxR_C"/>
</dbReference>
<dbReference type="PRINTS" id="PR00038">
    <property type="entry name" value="HTHLUXR"/>
</dbReference>
<evidence type="ECO:0000256" key="2">
    <source>
        <dbReference type="ARBA" id="ARBA00023125"/>
    </source>
</evidence>
<keyword evidence="1" id="KW-0805">Transcription regulation</keyword>
<dbReference type="GO" id="GO:0006355">
    <property type="term" value="P:regulation of DNA-templated transcription"/>
    <property type="evidence" value="ECO:0007669"/>
    <property type="project" value="InterPro"/>
</dbReference>
<dbReference type="EMBL" id="BMPO01000004">
    <property type="protein sequence ID" value="GGJ94182.1"/>
    <property type="molecule type" value="Genomic_DNA"/>
</dbReference>
<dbReference type="Proteomes" id="UP000635983">
    <property type="component" value="Unassembled WGS sequence"/>
</dbReference>
<evidence type="ECO:0000256" key="3">
    <source>
        <dbReference type="ARBA" id="ARBA00023163"/>
    </source>
</evidence>
<name>A0A917PVQ7_9PSED</name>
<dbReference type="CDD" id="cd06170">
    <property type="entry name" value="LuxR_C_like"/>
    <property type="match status" value="1"/>
</dbReference>
<proteinExistence type="predicted"/>
<organism evidence="5 6">
    <name type="scientific">Pseudomonas matsuisoli</name>
    <dbReference type="NCBI Taxonomy" id="1515666"/>
    <lineage>
        <taxon>Bacteria</taxon>
        <taxon>Pseudomonadati</taxon>
        <taxon>Pseudomonadota</taxon>
        <taxon>Gammaproteobacteria</taxon>
        <taxon>Pseudomonadales</taxon>
        <taxon>Pseudomonadaceae</taxon>
        <taxon>Pseudomonas</taxon>
    </lineage>
</organism>
<keyword evidence="2" id="KW-0238">DNA-binding</keyword>
<reference evidence="5" key="1">
    <citation type="journal article" date="2014" name="Int. J. Syst. Evol. Microbiol.">
        <title>Complete genome sequence of Corynebacterium casei LMG S-19264T (=DSM 44701T), isolated from a smear-ripened cheese.</title>
        <authorList>
            <consortium name="US DOE Joint Genome Institute (JGI-PGF)"/>
            <person name="Walter F."/>
            <person name="Albersmeier A."/>
            <person name="Kalinowski J."/>
            <person name="Ruckert C."/>
        </authorList>
    </citation>
    <scope>NUCLEOTIDE SEQUENCE</scope>
    <source>
        <strain evidence="5">JCM 30078</strain>
    </source>
</reference>
<dbReference type="Gene3D" id="3.40.50.2300">
    <property type="match status" value="1"/>
</dbReference>
<accession>A0A917PVQ7</accession>
<sequence length="210" mass="23159">MDVDSALRVDTAPVVRLFTANALLAELFRHLLEPDMRVSLQPFSAAANDVASLWLFDAGSVTADALEIGLHRCGSETPIALINAPLDVAATWVERWPVIRGVFSPQTSRENLLKGIATLLAGQDWLPRVVMGRLVQRLRDLQRPLSDALTEREREILVLVGRGCSNAEIGEILCLSPHTIKSHIRNLLRKTGTSNRTEAASLFRGFMVSR</sequence>
<dbReference type="RefSeq" id="WP_188983104.1">
    <property type="nucleotide sequence ID" value="NZ_BMPO01000004.1"/>
</dbReference>
<evidence type="ECO:0000259" key="4">
    <source>
        <dbReference type="PROSITE" id="PS50043"/>
    </source>
</evidence>
<feature type="domain" description="HTH luxR-type" evidence="4">
    <location>
        <begin position="142"/>
        <end position="207"/>
    </location>
</feature>
<dbReference type="PANTHER" id="PTHR44688">
    <property type="entry name" value="DNA-BINDING TRANSCRIPTIONAL ACTIVATOR DEVR_DOSR"/>
    <property type="match status" value="1"/>
</dbReference>
<keyword evidence="6" id="KW-1185">Reference proteome</keyword>
<comment type="caution">
    <text evidence="5">The sequence shown here is derived from an EMBL/GenBank/DDBJ whole genome shotgun (WGS) entry which is preliminary data.</text>
</comment>
<keyword evidence="3" id="KW-0804">Transcription</keyword>
<gene>
    <name evidence="5" type="ORF">GCM10009304_20280</name>
</gene>
<reference evidence="5" key="2">
    <citation type="submission" date="2020-09" db="EMBL/GenBank/DDBJ databases">
        <authorList>
            <person name="Sun Q."/>
            <person name="Ohkuma M."/>
        </authorList>
    </citation>
    <scope>NUCLEOTIDE SEQUENCE</scope>
    <source>
        <strain evidence="5">JCM 30078</strain>
    </source>
</reference>
<dbReference type="InterPro" id="IPR036388">
    <property type="entry name" value="WH-like_DNA-bd_sf"/>
</dbReference>
<dbReference type="Gene3D" id="1.10.10.10">
    <property type="entry name" value="Winged helix-like DNA-binding domain superfamily/Winged helix DNA-binding domain"/>
    <property type="match status" value="1"/>
</dbReference>
<evidence type="ECO:0000313" key="5">
    <source>
        <dbReference type="EMBL" id="GGJ94182.1"/>
    </source>
</evidence>
<evidence type="ECO:0000313" key="6">
    <source>
        <dbReference type="Proteomes" id="UP000635983"/>
    </source>
</evidence>
<dbReference type="AlphaFoldDB" id="A0A917PVQ7"/>
<dbReference type="Pfam" id="PF00196">
    <property type="entry name" value="GerE"/>
    <property type="match status" value="1"/>
</dbReference>
<dbReference type="PROSITE" id="PS00622">
    <property type="entry name" value="HTH_LUXR_1"/>
    <property type="match status" value="1"/>
</dbReference>
<dbReference type="PANTHER" id="PTHR44688:SF16">
    <property type="entry name" value="DNA-BINDING TRANSCRIPTIONAL ACTIVATOR DEVR_DOSR"/>
    <property type="match status" value="1"/>
</dbReference>
<dbReference type="SMART" id="SM00421">
    <property type="entry name" value="HTH_LUXR"/>
    <property type="match status" value="1"/>
</dbReference>
<dbReference type="SUPFAM" id="SSF46894">
    <property type="entry name" value="C-terminal effector domain of the bipartite response regulators"/>
    <property type="match status" value="1"/>
</dbReference>
<dbReference type="GO" id="GO:0003677">
    <property type="term" value="F:DNA binding"/>
    <property type="evidence" value="ECO:0007669"/>
    <property type="project" value="UniProtKB-KW"/>
</dbReference>
<evidence type="ECO:0000256" key="1">
    <source>
        <dbReference type="ARBA" id="ARBA00023015"/>
    </source>
</evidence>
<dbReference type="PROSITE" id="PS50043">
    <property type="entry name" value="HTH_LUXR_2"/>
    <property type="match status" value="1"/>
</dbReference>
<dbReference type="InterPro" id="IPR016032">
    <property type="entry name" value="Sig_transdc_resp-reg_C-effctor"/>
</dbReference>
<protein>
    <submittedName>
        <fullName evidence="5">Helix-turn-helix transcriptional regulator</fullName>
    </submittedName>
</protein>